<organism evidence="2 3">
    <name type="scientific">Acholeplasma oculi</name>
    <dbReference type="NCBI Taxonomy" id="35623"/>
    <lineage>
        <taxon>Bacteria</taxon>
        <taxon>Bacillati</taxon>
        <taxon>Mycoplasmatota</taxon>
        <taxon>Mollicutes</taxon>
        <taxon>Acholeplasmatales</taxon>
        <taxon>Acholeplasmataceae</taxon>
        <taxon>Acholeplasma</taxon>
    </lineage>
</organism>
<feature type="transmembrane region" description="Helical" evidence="1">
    <location>
        <begin position="200"/>
        <end position="218"/>
    </location>
</feature>
<keyword evidence="1" id="KW-1133">Transmembrane helix</keyword>
<dbReference type="PATRIC" id="fig|35623.3.peg.906"/>
<dbReference type="HOGENOM" id="CLU_1207690_0_0_14"/>
<feature type="transmembrane region" description="Helical" evidence="1">
    <location>
        <begin position="170"/>
        <end position="188"/>
    </location>
</feature>
<feature type="transmembrane region" description="Helical" evidence="1">
    <location>
        <begin position="67"/>
        <end position="89"/>
    </location>
</feature>
<dbReference type="EMBL" id="LK028559">
    <property type="protein sequence ID" value="CDR30980.1"/>
    <property type="molecule type" value="Genomic_DNA"/>
</dbReference>
<keyword evidence="1" id="KW-0812">Transmembrane</keyword>
<proteinExistence type="predicted"/>
<feature type="transmembrane region" description="Helical" evidence="1">
    <location>
        <begin position="101"/>
        <end position="121"/>
    </location>
</feature>
<gene>
    <name evidence="2" type="ORF">Aocu_09070</name>
</gene>
<keyword evidence="3" id="KW-1185">Reference proteome</keyword>
<sequence>MKQFLLSLKDFSKSVGGLVVVLILALWQIDIFNIFGLGFNLFTVGIWLSVVAMTFTIFWAQYKGKPLISHFILFTLYIGALSAFINSLFSSSPINAFTPETIVNLLAMLYTLFVSVSFVLYEKPKPTKLSFKDSLPLLAFVLVSYLAFGYTTTIIYSLVLLLILFFGTKIIALLYALSNLVFPIINLIDDLTANISGITLNEWFHALLIVGVTAYLSYELVLSFKKGQS</sequence>
<keyword evidence="1" id="KW-0472">Membrane</keyword>
<reference evidence="3" key="1">
    <citation type="submission" date="2014-05" db="EMBL/GenBank/DDBJ databases">
        <authorList>
            <person name="Kube M."/>
        </authorList>
    </citation>
    <scope>NUCLEOTIDE SEQUENCE [LARGE SCALE GENOMIC DNA]</scope>
</reference>
<dbReference type="KEGG" id="aoc:Aocu_09070"/>
<name>A0A061AAQ5_9MOLU</name>
<accession>A0A061AAQ5</accession>
<feature type="transmembrane region" description="Helical" evidence="1">
    <location>
        <begin position="12"/>
        <end position="29"/>
    </location>
</feature>
<dbReference type="AlphaFoldDB" id="A0A061AAQ5"/>
<evidence type="ECO:0000313" key="3">
    <source>
        <dbReference type="Proteomes" id="UP000032434"/>
    </source>
</evidence>
<dbReference type="RefSeq" id="WP_045749447.1">
    <property type="nucleotide sequence ID" value="NZ_FUZK01000001.1"/>
</dbReference>
<feature type="transmembrane region" description="Helical" evidence="1">
    <location>
        <begin position="137"/>
        <end position="164"/>
    </location>
</feature>
<feature type="transmembrane region" description="Helical" evidence="1">
    <location>
        <begin position="35"/>
        <end position="60"/>
    </location>
</feature>
<evidence type="ECO:0000313" key="2">
    <source>
        <dbReference type="EMBL" id="CDR30980.1"/>
    </source>
</evidence>
<dbReference type="Proteomes" id="UP000032434">
    <property type="component" value="Chromosome 1"/>
</dbReference>
<evidence type="ECO:0000256" key="1">
    <source>
        <dbReference type="SAM" id="Phobius"/>
    </source>
</evidence>
<protein>
    <submittedName>
        <fullName evidence="2">Uncharacterized protein</fullName>
    </submittedName>
</protein>
<dbReference type="InParanoid" id="A0A061AAQ5"/>